<gene>
    <name evidence="1" type="ORF">DP116_20440</name>
</gene>
<evidence type="ECO:0000313" key="1">
    <source>
        <dbReference type="EMBL" id="NMG21681.1"/>
    </source>
</evidence>
<keyword evidence="2" id="KW-1185">Reference proteome</keyword>
<protein>
    <submittedName>
        <fullName evidence="1">Uncharacterized protein</fullName>
    </submittedName>
</protein>
<organism evidence="1 2">
    <name type="scientific">Brasilonema bromeliae SPC951</name>
    <dbReference type="NCBI Taxonomy" id="385972"/>
    <lineage>
        <taxon>Bacteria</taxon>
        <taxon>Bacillati</taxon>
        <taxon>Cyanobacteriota</taxon>
        <taxon>Cyanophyceae</taxon>
        <taxon>Nostocales</taxon>
        <taxon>Scytonemataceae</taxon>
        <taxon>Brasilonema</taxon>
        <taxon>Bromeliae group (in: Brasilonema)</taxon>
    </lineage>
</organism>
<name>A0ABX1PBB9_9CYAN</name>
<accession>A0ABX1PBB9</accession>
<sequence>MSISLALDNSDSQAEVQINAPLLLQQFSVGKANWGWSKIHVKIQLLMSRGHACLNGKTAHQIDRRKNSEITNSVVIGSYT</sequence>
<reference evidence="1 2" key="1">
    <citation type="submission" date="2018-06" db="EMBL/GenBank/DDBJ databases">
        <title>Comparative genomics of Brasilonema spp. strains.</title>
        <authorList>
            <person name="Alvarenga D.O."/>
            <person name="Fiore M.F."/>
            <person name="Varani A.M."/>
        </authorList>
    </citation>
    <scope>NUCLEOTIDE SEQUENCE [LARGE SCALE GENOMIC DNA]</scope>
    <source>
        <strain evidence="1 2">SPC951</strain>
    </source>
</reference>
<proteinExistence type="predicted"/>
<comment type="caution">
    <text evidence="1">The sequence shown here is derived from an EMBL/GenBank/DDBJ whole genome shotgun (WGS) entry which is preliminary data.</text>
</comment>
<dbReference type="EMBL" id="QMEB01000183">
    <property type="protein sequence ID" value="NMG21681.1"/>
    <property type="molecule type" value="Genomic_DNA"/>
</dbReference>
<evidence type="ECO:0000313" key="2">
    <source>
        <dbReference type="Proteomes" id="UP000718564"/>
    </source>
</evidence>
<dbReference type="Proteomes" id="UP000718564">
    <property type="component" value="Unassembled WGS sequence"/>
</dbReference>